<reference evidence="3" key="1">
    <citation type="journal article" date="2019" name="Int. J. Syst. Evol. Microbiol.">
        <title>The Global Catalogue of Microorganisms (GCM) 10K type strain sequencing project: providing services to taxonomists for standard genome sequencing and annotation.</title>
        <authorList>
            <consortium name="The Broad Institute Genomics Platform"/>
            <consortium name="The Broad Institute Genome Sequencing Center for Infectious Disease"/>
            <person name="Wu L."/>
            <person name="Ma J."/>
        </authorList>
    </citation>
    <scope>NUCLEOTIDE SEQUENCE [LARGE SCALE GENOMIC DNA]</scope>
    <source>
        <strain evidence="3">CCUG 62215</strain>
    </source>
</reference>
<feature type="transmembrane region" description="Helical" evidence="1">
    <location>
        <begin position="231"/>
        <end position="256"/>
    </location>
</feature>
<dbReference type="InterPro" id="IPR022134">
    <property type="entry name" value="DUF3667"/>
</dbReference>
<dbReference type="Proteomes" id="UP001597013">
    <property type="component" value="Unassembled WGS sequence"/>
</dbReference>
<comment type="caution">
    <text evidence="2">The sequence shown here is derived from an EMBL/GenBank/DDBJ whole genome shotgun (WGS) entry which is preliminary data.</text>
</comment>
<dbReference type="EMBL" id="JBHTJL010000016">
    <property type="protein sequence ID" value="MFD1063963.1"/>
    <property type="molecule type" value="Genomic_DNA"/>
</dbReference>
<dbReference type="Pfam" id="PF12412">
    <property type="entry name" value="DUF3667"/>
    <property type="match status" value="1"/>
</dbReference>
<dbReference type="RefSeq" id="WP_386131751.1">
    <property type="nucleotide sequence ID" value="NZ_JBHTJL010000016.1"/>
</dbReference>
<keyword evidence="1" id="KW-0472">Membrane</keyword>
<feature type="transmembrane region" description="Helical" evidence="1">
    <location>
        <begin position="75"/>
        <end position="95"/>
    </location>
</feature>
<evidence type="ECO:0000256" key="1">
    <source>
        <dbReference type="SAM" id="Phobius"/>
    </source>
</evidence>
<sequence length="262" mass="30269">MNCKNCNKPLLDTQKYCDECGAKVIKNRLTPTVLVHQINEEFISIDNKFLQTFVNLYKNPEDVINRYIDGTRKRYINVLQYFAIGLTLAGIQFYIMQRFFPEQFDFSNIFNQEINESNQSFQEKLNEVLGDGGNFQSFAYIISVPFSAISTWLTYRFTGFKKFNFTEHVVINLYYSGQIIITTSIFYIITSVLGIGLIYSSTIISITTFFYQCYVFKKVTNESSLETFAKIVVSYFVIAIQAVILIVLLVLILVLLKLTNII</sequence>
<proteinExistence type="predicted"/>
<feature type="transmembrane region" description="Helical" evidence="1">
    <location>
        <begin position="185"/>
        <end position="211"/>
    </location>
</feature>
<evidence type="ECO:0000313" key="2">
    <source>
        <dbReference type="EMBL" id="MFD1063963.1"/>
    </source>
</evidence>
<name>A0ABW3N8G8_9FLAO</name>
<gene>
    <name evidence="2" type="ORF">ACFQ1Q_11960</name>
</gene>
<keyword evidence="3" id="KW-1185">Reference proteome</keyword>
<accession>A0ABW3N8G8</accession>
<keyword evidence="1" id="KW-0812">Transmembrane</keyword>
<protein>
    <submittedName>
        <fullName evidence="2">DUF3667 domain-containing protein</fullName>
    </submittedName>
</protein>
<feature type="transmembrane region" description="Helical" evidence="1">
    <location>
        <begin position="137"/>
        <end position="155"/>
    </location>
</feature>
<organism evidence="2 3">
    <name type="scientific">Winogradskyella litorisediminis</name>
    <dbReference type="NCBI Taxonomy" id="1156618"/>
    <lineage>
        <taxon>Bacteria</taxon>
        <taxon>Pseudomonadati</taxon>
        <taxon>Bacteroidota</taxon>
        <taxon>Flavobacteriia</taxon>
        <taxon>Flavobacteriales</taxon>
        <taxon>Flavobacteriaceae</taxon>
        <taxon>Winogradskyella</taxon>
    </lineage>
</organism>
<evidence type="ECO:0000313" key="3">
    <source>
        <dbReference type="Proteomes" id="UP001597013"/>
    </source>
</evidence>
<keyword evidence="1" id="KW-1133">Transmembrane helix</keyword>